<sequence>MPHTSFLLSLGLCEPVWRLTLSFYWPQESRQIDLFFLCSTGVRRKEIKIHFRNALGLHPCQFYPFSPYRRGGIFFI</sequence>
<name>A0A8S5TYT0_9CAUD</name>
<reference evidence="1" key="1">
    <citation type="journal article" date="2021" name="Proc. Natl. Acad. Sci. U.S.A.">
        <title>A Catalog of Tens of Thousands of Viruses from Human Metagenomes Reveals Hidden Associations with Chronic Diseases.</title>
        <authorList>
            <person name="Tisza M.J."/>
            <person name="Buck C.B."/>
        </authorList>
    </citation>
    <scope>NUCLEOTIDE SEQUENCE</scope>
    <source>
        <strain evidence="1">CtnPP24</strain>
    </source>
</reference>
<proteinExistence type="predicted"/>
<dbReference type="EMBL" id="BK015962">
    <property type="protein sequence ID" value="DAF87355.1"/>
    <property type="molecule type" value="Genomic_DNA"/>
</dbReference>
<protein>
    <submittedName>
        <fullName evidence="1">Uncharacterized protein</fullName>
    </submittedName>
</protein>
<organism evidence="1">
    <name type="scientific">Siphoviridae sp. ctnPP24</name>
    <dbReference type="NCBI Taxonomy" id="2825662"/>
    <lineage>
        <taxon>Viruses</taxon>
        <taxon>Duplodnaviria</taxon>
        <taxon>Heunggongvirae</taxon>
        <taxon>Uroviricota</taxon>
        <taxon>Caudoviricetes</taxon>
    </lineage>
</organism>
<evidence type="ECO:0000313" key="1">
    <source>
        <dbReference type="EMBL" id="DAF87355.1"/>
    </source>
</evidence>
<accession>A0A8S5TYT0</accession>